<name>A0A2P5W0M6_GOSBA</name>
<protein>
    <submittedName>
        <fullName evidence="2">Uncharacterized protein</fullName>
    </submittedName>
</protein>
<dbReference type="AlphaFoldDB" id="A0A2P5W0M6"/>
<evidence type="ECO:0000313" key="2">
    <source>
        <dbReference type="EMBL" id="PPR84644.1"/>
    </source>
</evidence>
<evidence type="ECO:0000313" key="3">
    <source>
        <dbReference type="Proteomes" id="UP000239757"/>
    </source>
</evidence>
<dbReference type="OrthoDB" id="10450902at2759"/>
<feature type="compositionally biased region" description="Polar residues" evidence="1">
    <location>
        <begin position="63"/>
        <end position="86"/>
    </location>
</feature>
<reference evidence="2 3" key="1">
    <citation type="submission" date="2015-01" db="EMBL/GenBank/DDBJ databases">
        <title>Genome of allotetraploid Gossypium barbadense reveals genomic plasticity and fiber elongation in cotton evolution.</title>
        <authorList>
            <person name="Chen X."/>
            <person name="Liu X."/>
            <person name="Zhao B."/>
            <person name="Zheng H."/>
            <person name="Hu Y."/>
            <person name="Lu G."/>
            <person name="Yang C."/>
            <person name="Chen J."/>
            <person name="Shan C."/>
            <person name="Zhang L."/>
            <person name="Zhou Y."/>
            <person name="Wang L."/>
            <person name="Guo W."/>
            <person name="Bai Y."/>
            <person name="Ruan J."/>
            <person name="Shangguan X."/>
            <person name="Mao Y."/>
            <person name="Jiang J."/>
            <person name="Zhu Y."/>
            <person name="Lei J."/>
            <person name="Kang H."/>
            <person name="Chen S."/>
            <person name="He X."/>
            <person name="Wang R."/>
            <person name="Wang Y."/>
            <person name="Chen J."/>
            <person name="Wang L."/>
            <person name="Yu S."/>
            <person name="Wang B."/>
            <person name="Wei J."/>
            <person name="Song S."/>
            <person name="Lu X."/>
            <person name="Gao Z."/>
            <person name="Gu W."/>
            <person name="Deng X."/>
            <person name="Ma D."/>
            <person name="Wang S."/>
            <person name="Liang W."/>
            <person name="Fang L."/>
            <person name="Cai C."/>
            <person name="Zhu X."/>
            <person name="Zhou B."/>
            <person name="Zhang Y."/>
            <person name="Chen Z."/>
            <person name="Xu S."/>
            <person name="Zhu R."/>
            <person name="Wang S."/>
            <person name="Zhang T."/>
            <person name="Zhao G."/>
        </authorList>
    </citation>
    <scope>NUCLEOTIDE SEQUENCE [LARGE SCALE GENOMIC DNA]</scope>
    <source>
        <strain evidence="3">cv. Xinhai21</strain>
        <tissue evidence="2">Leaf</tissue>
    </source>
</reference>
<proteinExistence type="predicted"/>
<feature type="region of interest" description="Disordered" evidence="1">
    <location>
        <begin position="63"/>
        <end position="103"/>
    </location>
</feature>
<sequence length="103" mass="11898">MDKSWMNLSRGYKKWIFHRECTPRKTSSTINPTYPNNAYHQSVREDDMEKMPRRRLLDLSIIQNPPNSEETNSEQQTAIGFSNVPNTVDEPAEIQSNQDTGAL</sequence>
<organism evidence="2 3">
    <name type="scientific">Gossypium barbadense</name>
    <name type="common">Sea Island cotton</name>
    <name type="synonym">Hibiscus barbadensis</name>
    <dbReference type="NCBI Taxonomy" id="3634"/>
    <lineage>
        <taxon>Eukaryota</taxon>
        <taxon>Viridiplantae</taxon>
        <taxon>Streptophyta</taxon>
        <taxon>Embryophyta</taxon>
        <taxon>Tracheophyta</taxon>
        <taxon>Spermatophyta</taxon>
        <taxon>Magnoliopsida</taxon>
        <taxon>eudicotyledons</taxon>
        <taxon>Gunneridae</taxon>
        <taxon>Pentapetalae</taxon>
        <taxon>rosids</taxon>
        <taxon>malvids</taxon>
        <taxon>Malvales</taxon>
        <taxon>Malvaceae</taxon>
        <taxon>Malvoideae</taxon>
        <taxon>Gossypium</taxon>
    </lineage>
</organism>
<evidence type="ECO:0000256" key="1">
    <source>
        <dbReference type="SAM" id="MobiDB-lite"/>
    </source>
</evidence>
<accession>A0A2P5W0M6</accession>
<feature type="region of interest" description="Disordered" evidence="1">
    <location>
        <begin position="24"/>
        <end position="50"/>
    </location>
</feature>
<dbReference type="EMBL" id="KZ669753">
    <property type="protein sequence ID" value="PPR84644.1"/>
    <property type="molecule type" value="Genomic_DNA"/>
</dbReference>
<feature type="compositionally biased region" description="Polar residues" evidence="1">
    <location>
        <begin position="94"/>
        <end position="103"/>
    </location>
</feature>
<feature type="compositionally biased region" description="Polar residues" evidence="1">
    <location>
        <begin position="24"/>
        <end position="40"/>
    </location>
</feature>
<gene>
    <name evidence="2" type="ORF">GOBAR_AA36071</name>
</gene>
<dbReference type="Proteomes" id="UP000239757">
    <property type="component" value="Unassembled WGS sequence"/>
</dbReference>